<reference evidence="1 2" key="1">
    <citation type="submission" date="2022-07" db="EMBL/GenBank/DDBJ databases">
        <title>Methylomonas rivi sp. nov., Methylomonas rosea sp. nov., Methylomonas aureus sp. nov. and Methylomonas subterranea sp. nov., four novel methanotrophs isolated from a freshwater creek and the deep terrestrial subsurface.</title>
        <authorList>
            <person name="Abin C."/>
            <person name="Sankaranarayanan K."/>
            <person name="Garner C."/>
            <person name="Sindelar R."/>
            <person name="Kotary K."/>
            <person name="Garner R."/>
            <person name="Barclay S."/>
            <person name="Lawson P."/>
            <person name="Krumholz L."/>
        </authorList>
    </citation>
    <scope>NUCLEOTIDE SEQUENCE [LARGE SCALE GENOMIC DNA]</scope>
    <source>
        <strain evidence="1 2">WSC-6</strain>
    </source>
</reference>
<sequence length="72" mass="8579">MAQMTKGERAKHEAQRNLERLFNDLLNHNGFADLRIEMRLLKRGQKEVIIYCGKQYRYVVDYPQQEAPTKPE</sequence>
<dbReference type="Proteomes" id="UP001524586">
    <property type="component" value="Unassembled WGS sequence"/>
</dbReference>
<keyword evidence="2" id="KW-1185">Reference proteome</keyword>
<evidence type="ECO:0000313" key="2">
    <source>
        <dbReference type="Proteomes" id="UP001524586"/>
    </source>
</evidence>
<protein>
    <submittedName>
        <fullName evidence="1">Uncharacterized protein</fullName>
    </submittedName>
</protein>
<proteinExistence type="predicted"/>
<comment type="caution">
    <text evidence="1">The sequence shown here is derived from an EMBL/GenBank/DDBJ whole genome shotgun (WGS) entry which is preliminary data.</text>
</comment>
<organism evidence="1 2">
    <name type="scientific">Methylomonas rivi</name>
    <dbReference type="NCBI Taxonomy" id="2952226"/>
    <lineage>
        <taxon>Bacteria</taxon>
        <taxon>Pseudomonadati</taxon>
        <taxon>Pseudomonadota</taxon>
        <taxon>Gammaproteobacteria</taxon>
        <taxon>Methylococcales</taxon>
        <taxon>Methylococcaceae</taxon>
        <taxon>Methylomonas</taxon>
    </lineage>
</organism>
<name>A0ABT1UAL9_9GAMM</name>
<evidence type="ECO:0000313" key="1">
    <source>
        <dbReference type="EMBL" id="MCQ8130904.1"/>
    </source>
</evidence>
<gene>
    <name evidence="1" type="ORF">NP596_20785</name>
</gene>
<dbReference type="RefSeq" id="WP_256617299.1">
    <property type="nucleotide sequence ID" value="NZ_JANIBK010000258.1"/>
</dbReference>
<dbReference type="EMBL" id="JANIBK010000258">
    <property type="protein sequence ID" value="MCQ8130904.1"/>
    <property type="molecule type" value="Genomic_DNA"/>
</dbReference>
<accession>A0ABT1UAL9</accession>